<sequence length="158" mass="17950">MSIRNALVAALMLFGLSFTSYAHAGGMFNGDIYMISRDLNETFRGSHKIYQRKAKGLIEVQYCGRSYWVRYATVAWTQLEVEQRFVVRVESNWGKGWRPICANPEQQVNLARLGISEDPRVVMQNDGATVNRVNRFAAIRDSFRPAAGDKPTKSYHAN</sequence>
<dbReference type="EMBL" id="FXTT01000002">
    <property type="protein sequence ID" value="SMP14731.1"/>
    <property type="molecule type" value="Genomic_DNA"/>
</dbReference>
<keyword evidence="3" id="KW-1185">Reference proteome</keyword>
<reference evidence="2 3" key="1">
    <citation type="submission" date="2017-05" db="EMBL/GenBank/DDBJ databases">
        <authorList>
            <person name="Varghese N."/>
            <person name="Submissions S."/>
        </authorList>
    </citation>
    <scope>NUCLEOTIDE SEQUENCE [LARGE SCALE GENOMIC DNA]</scope>
    <source>
        <strain evidence="2 3">DSM 15949</strain>
    </source>
</reference>
<proteinExistence type="predicted"/>
<feature type="chain" id="PRO_5046957122" evidence="1">
    <location>
        <begin position="25"/>
        <end position="158"/>
    </location>
</feature>
<evidence type="ECO:0000313" key="2">
    <source>
        <dbReference type="EMBL" id="SMP14731.1"/>
    </source>
</evidence>
<dbReference type="RefSeq" id="WP_155194333.1">
    <property type="nucleotide sequence ID" value="NZ_BAAAEA010000003.1"/>
</dbReference>
<keyword evidence="1" id="KW-0732">Signal</keyword>
<protein>
    <submittedName>
        <fullName evidence="2">Uncharacterized protein</fullName>
    </submittedName>
</protein>
<accession>A0ABY1NPC7</accession>
<feature type="signal peptide" evidence="1">
    <location>
        <begin position="1"/>
        <end position="24"/>
    </location>
</feature>
<name>A0ABY1NPC7_9HYPH</name>
<evidence type="ECO:0000256" key="1">
    <source>
        <dbReference type="SAM" id="SignalP"/>
    </source>
</evidence>
<dbReference type="Proteomes" id="UP001157914">
    <property type="component" value="Unassembled WGS sequence"/>
</dbReference>
<gene>
    <name evidence="2" type="ORF">SAMN06265374_1468</name>
</gene>
<evidence type="ECO:0000313" key="3">
    <source>
        <dbReference type="Proteomes" id="UP001157914"/>
    </source>
</evidence>
<comment type="caution">
    <text evidence="2">The sequence shown here is derived from an EMBL/GenBank/DDBJ whole genome shotgun (WGS) entry which is preliminary data.</text>
</comment>
<organism evidence="2 3">
    <name type="scientific">Roseibium denhamense</name>
    <dbReference type="NCBI Taxonomy" id="76305"/>
    <lineage>
        <taxon>Bacteria</taxon>
        <taxon>Pseudomonadati</taxon>
        <taxon>Pseudomonadota</taxon>
        <taxon>Alphaproteobacteria</taxon>
        <taxon>Hyphomicrobiales</taxon>
        <taxon>Stappiaceae</taxon>
        <taxon>Roseibium</taxon>
    </lineage>
</organism>